<proteinExistence type="predicted"/>
<accession>A0A8D8QGN2</accession>
<reference evidence="1" key="1">
    <citation type="submission" date="2021-05" db="EMBL/GenBank/DDBJ databases">
        <authorList>
            <person name="Alioto T."/>
            <person name="Alioto T."/>
            <person name="Gomez Garrido J."/>
        </authorList>
    </citation>
    <scope>NUCLEOTIDE SEQUENCE</scope>
</reference>
<name>A0A8D8QGN2_9HEMI</name>
<evidence type="ECO:0000313" key="1">
    <source>
        <dbReference type="EMBL" id="CAG6631524.1"/>
    </source>
</evidence>
<sequence length="249" mass="28246">MNILGSAEYPHSVDGEELRQREGGILKELLRTKYCTPMTIRVKLHYDWATPSFRLSSAQPVTSGHNLFTKVEFQPLFQDLHYMGEALLLIVIPVGCLRYTTQQQTHSPAILFRVVHSLLHVGLSFLKLHLSLLQVSLALLDGTKGSFHFPYFLHHHALENLESSLEYCQGCGHLRVITRSLYERQAVLKLLQLCLNVLNPVEIHFMTRYSILVVAAQYTEESNSRTCLLSTQKSTLKKAGNCLSVLEIN</sequence>
<dbReference type="EMBL" id="HBUF01077115">
    <property type="protein sequence ID" value="CAG6631524.1"/>
    <property type="molecule type" value="Transcribed_RNA"/>
</dbReference>
<organism evidence="1">
    <name type="scientific">Cacopsylla melanoneura</name>
    <dbReference type="NCBI Taxonomy" id="428564"/>
    <lineage>
        <taxon>Eukaryota</taxon>
        <taxon>Metazoa</taxon>
        <taxon>Ecdysozoa</taxon>
        <taxon>Arthropoda</taxon>
        <taxon>Hexapoda</taxon>
        <taxon>Insecta</taxon>
        <taxon>Pterygota</taxon>
        <taxon>Neoptera</taxon>
        <taxon>Paraneoptera</taxon>
        <taxon>Hemiptera</taxon>
        <taxon>Sternorrhyncha</taxon>
        <taxon>Psylloidea</taxon>
        <taxon>Psyllidae</taxon>
        <taxon>Psyllinae</taxon>
        <taxon>Cacopsylla</taxon>
    </lineage>
</organism>
<dbReference type="AlphaFoldDB" id="A0A8D8QGN2"/>
<protein>
    <submittedName>
        <fullName evidence="1">Uncharacterized protein</fullName>
    </submittedName>
</protein>